<evidence type="ECO:0000313" key="8">
    <source>
        <dbReference type="Proteomes" id="UP000585272"/>
    </source>
</evidence>
<dbReference type="CDD" id="cd07035">
    <property type="entry name" value="TPP_PYR_POX_like"/>
    <property type="match status" value="1"/>
</dbReference>
<accession>A0A840IIV4</accession>
<keyword evidence="8" id="KW-1185">Reference proteome</keyword>
<dbReference type="EC" id="2.2.1.6" evidence="7"/>
<dbReference type="EMBL" id="JACHNU010000006">
    <property type="protein sequence ID" value="MBB4664275.1"/>
    <property type="molecule type" value="Genomic_DNA"/>
</dbReference>
<evidence type="ECO:0000256" key="3">
    <source>
        <dbReference type="RuleBase" id="RU362132"/>
    </source>
</evidence>
<dbReference type="GO" id="GO:0050660">
    <property type="term" value="F:flavin adenine dinucleotide binding"/>
    <property type="evidence" value="ECO:0007669"/>
    <property type="project" value="TreeGrafter"/>
</dbReference>
<proteinExistence type="inferred from homology"/>
<dbReference type="SUPFAM" id="SSF52518">
    <property type="entry name" value="Thiamin diphosphate-binding fold (THDP-binding)"/>
    <property type="match status" value="2"/>
</dbReference>
<feature type="domain" description="Thiamine pyrophosphate enzyme central" evidence="4">
    <location>
        <begin position="193"/>
        <end position="302"/>
    </location>
</feature>
<reference evidence="7 8" key="1">
    <citation type="submission" date="2020-08" db="EMBL/GenBank/DDBJ databases">
        <title>Genomic Encyclopedia of Archaeal and Bacterial Type Strains, Phase II (KMG-II): from individual species to whole genera.</title>
        <authorList>
            <person name="Goeker M."/>
        </authorList>
    </citation>
    <scope>NUCLEOTIDE SEQUENCE [LARGE SCALE GENOMIC DNA]</scope>
    <source>
        <strain evidence="7 8">DSM 23288</strain>
    </source>
</reference>
<evidence type="ECO:0000313" key="7">
    <source>
        <dbReference type="EMBL" id="MBB4664275.1"/>
    </source>
</evidence>
<comment type="similarity">
    <text evidence="1 3">Belongs to the TPP enzyme family.</text>
</comment>
<feature type="domain" description="Thiamine pyrophosphate enzyme N-terminal TPP-binding" evidence="6">
    <location>
        <begin position="7"/>
        <end position="122"/>
    </location>
</feature>
<dbReference type="Proteomes" id="UP000585272">
    <property type="component" value="Unassembled WGS sequence"/>
</dbReference>
<dbReference type="GO" id="GO:0030976">
    <property type="term" value="F:thiamine pyrophosphate binding"/>
    <property type="evidence" value="ECO:0007669"/>
    <property type="project" value="InterPro"/>
</dbReference>
<protein>
    <submittedName>
        <fullName evidence="7">Acetolactate synthase-1/2/3 large subunit</fullName>
        <ecNumber evidence="7">2.2.1.6</ecNumber>
    </submittedName>
</protein>
<comment type="caution">
    <text evidence="7">The sequence shown here is derived from an EMBL/GenBank/DDBJ whole genome shotgun (WGS) entry which is preliminary data.</text>
</comment>
<dbReference type="InterPro" id="IPR029061">
    <property type="entry name" value="THDP-binding"/>
</dbReference>
<feature type="domain" description="Thiamine pyrophosphate enzyme TPP-binding" evidence="5">
    <location>
        <begin position="382"/>
        <end position="527"/>
    </location>
</feature>
<dbReference type="Gene3D" id="3.40.50.970">
    <property type="match status" value="2"/>
</dbReference>
<dbReference type="InterPro" id="IPR012001">
    <property type="entry name" value="Thiamin_PyroP_enz_TPP-bd_dom"/>
</dbReference>
<dbReference type="Pfam" id="PF00205">
    <property type="entry name" value="TPP_enzyme_M"/>
    <property type="match status" value="1"/>
</dbReference>
<dbReference type="GO" id="GO:0003984">
    <property type="term" value="F:acetolactate synthase activity"/>
    <property type="evidence" value="ECO:0007669"/>
    <property type="project" value="UniProtKB-EC"/>
</dbReference>
<dbReference type="GO" id="GO:0000287">
    <property type="term" value="F:magnesium ion binding"/>
    <property type="evidence" value="ECO:0007669"/>
    <property type="project" value="InterPro"/>
</dbReference>
<dbReference type="InterPro" id="IPR045229">
    <property type="entry name" value="TPP_enz"/>
</dbReference>
<organism evidence="7 8">
    <name type="scientific">Conexibacter arvalis</name>
    <dbReference type="NCBI Taxonomy" id="912552"/>
    <lineage>
        <taxon>Bacteria</taxon>
        <taxon>Bacillati</taxon>
        <taxon>Actinomycetota</taxon>
        <taxon>Thermoleophilia</taxon>
        <taxon>Solirubrobacterales</taxon>
        <taxon>Conexibacteraceae</taxon>
        <taxon>Conexibacter</taxon>
    </lineage>
</organism>
<evidence type="ECO:0000259" key="4">
    <source>
        <dbReference type="Pfam" id="PF00205"/>
    </source>
</evidence>
<dbReference type="SUPFAM" id="SSF52467">
    <property type="entry name" value="DHS-like NAD/FAD-binding domain"/>
    <property type="match status" value="1"/>
</dbReference>
<dbReference type="PANTHER" id="PTHR18968">
    <property type="entry name" value="THIAMINE PYROPHOSPHATE ENZYMES"/>
    <property type="match status" value="1"/>
</dbReference>
<dbReference type="FunFam" id="3.40.50.970:FF:000007">
    <property type="entry name" value="Acetolactate synthase"/>
    <property type="match status" value="1"/>
</dbReference>
<dbReference type="GO" id="GO:0009097">
    <property type="term" value="P:isoleucine biosynthetic process"/>
    <property type="evidence" value="ECO:0007669"/>
    <property type="project" value="TreeGrafter"/>
</dbReference>
<keyword evidence="7" id="KW-0808">Transferase</keyword>
<dbReference type="AlphaFoldDB" id="A0A840IIV4"/>
<keyword evidence="2 3" id="KW-0786">Thiamine pyrophosphate</keyword>
<dbReference type="Pfam" id="PF02776">
    <property type="entry name" value="TPP_enzyme_N"/>
    <property type="match status" value="1"/>
</dbReference>
<evidence type="ECO:0000259" key="6">
    <source>
        <dbReference type="Pfam" id="PF02776"/>
    </source>
</evidence>
<name>A0A840IIV4_9ACTN</name>
<evidence type="ECO:0000256" key="2">
    <source>
        <dbReference type="ARBA" id="ARBA00023052"/>
    </source>
</evidence>
<dbReference type="CDD" id="cd00568">
    <property type="entry name" value="TPP_enzymes"/>
    <property type="match status" value="1"/>
</dbReference>
<gene>
    <name evidence="7" type="ORF">BDZ31_003878</name>
</gene>
<dbReference type="PROSITE" id="PS00187">
    <property type="entry name" value="TPP_ENZYMES"/>
    <property type="match status" value="1"/>
</dbReference>
<dbReference type="GO" id="GO:0009099">
    <property type="term" value="P:L-valine biosynthetic process"/>
    <property type="evidence" value="ECO:0007669"/>
    <property type="project" value="TreeGrafter"/>
</dbReference>
<evidence type="ECO:0000256" key="1">
    <source>
        <dbReference type="ARBA" id="ARBA00007812"/>
    </source>
</evidence>
<evidence type="ECO:0000259" key="5">
    <source>
        <dbReference type="Pfam" id="PF02775"/>
    </source>
</evidence>
<dbReference type="Gene3D" id="3.40.50.1220">
    <property type="entry name" value="TPP-binding domain"/>
    <property type="match status" value="1"/>
</dbReference>
<dbReference type="InterPro" id="IPR011766">
    <property type="entry name" value="TPP_enzyme_TPP-bd"/>
</dbReference>
<sequence length="548" mass="55983">MAGEPLTAAQAACDLLARAGVRRCYTVPGESFLGLLLALDADPRLDVVSTRHESGAAFMADADARLTGQVAVALASRAPGGSNLAIGVQTAHEDGTPLVAILGQVPSDRLGTGALQEIDLAAFYAPITKWAVTARSARELPGLLARGLRIAREGRPGPVAIAVPEDLWREPVEPVDAAALEPAAPPPAAAEALERAAAALAAARRPVMVAGGGAARAREQLVALAERAGLGVYTSFRRQNVFPDEHPNCLGQLVIGTPPELLRAARHADLLLLAGTRLDDITGQQGLLPRPGQRVLAIGPDDDLPDGAELIGRDVAATLRALAERLPTEPAARDWSAAHGAYAAAAATPPRAADAATAGVDPARAVAALRRAVGGEAIVTNDAGNFSAFLHRHWRFAPGGALLAPANGAMGYAVPAAVAAKLAAPAARVVAVVGDGGALMTGQELETAVRHGADVLVVVFQNGLYGTIAMHEARAAGRVEPATTIGLPDLGAWATALGARGWTARDEEELDAALDGALAHAGPSLIAIRTDPDRIAPGLRLAELTGEG</sequence>
<dbReference type="Pfam" id="PF02775">
    <property type="entry name" value="TPP_enzyme_C"/>
    <property type="match status" value="1"/>
</dbReference>
<dbReference type="InterPro" id="IPR000399">
    <property type="entry name" value="TPP-bd_CS"/>
</dbReference>
<dbReference type="PANTHER" id="PTHR18968:SF120">
    <property type="entry name" value="ACETOLACTATE SYNTHASE LARGE SUBUNIT"/>
    <property type="match status" value="1"/>
</dbReference>
<dbReference type="InterPro" id="IPR012000">
    <property type="entry name" value="Thiamin_PyroP_enz_cen_dom"/>
</dbReference>
<dbReference type="InterPro" id="IPR029035">
    <property type="entry name" value="DHS-like_NAD/FAD-binding_dom"/>
</dbReference>
<dbReference type="GO" id="GO:0005948">
    <property type="term" value="C:acetolactate synthase complex"/>
    <property type="evidence" value="ECO:0007669"/>
    <property type="project" value="TreeGrafter"/>
</dbReference>
<dbReference type="RefSeq" id="WP_183344146.1">
    <property type="nucleotide sequence ID" value="NZ_JACHNU010000006.1"/>
</dbReference>